<dbReference type="InterPro" id="IPR001841">
    <property type="entry name" value="Znf_RING"/>
</dbReference>
<dbReference type="EMBL" id="BLLK01000047">
    <property type="protein sequence ID" value="GFH54717.1"/>
    <property type="molecule type" value="Genomic_DNA"/>
</dbReference>
<keyword evidence="3" id="KW-1133">Transmembrane helix</keyword>
<evidence type="ECO:0000313" key="5">
    <source>
        <dbReference type="EMBL" id="GFH54717.1"/>
    </source>
</evidence>
<proteinExistence type="predicted"/>
<protein>
    <recommendedName>
        <fullName evidence="4">RING-type domain-containing protein</fullName>
    </recommendedName>
</protein>
<evidence type="ECO:0000256" key="3">
    <source>
        <dbReference type="SAM" id="Phobius"/>
    </source>
</evidence>
<evidence type="ECO:0000259" key="4">
    <source>
        <dbReference type="PROSITE" id="PS50089"/>
    </source>
</evidence>
<evidence type="ECO:0000313" key="6">
    <source>
        <dbReference type="Proteomes" id="UP001054902"/>
    </source>
</evidence>
<dbReference type="AlphaFoldDB" id="A0AAD3CYT2"/>
<feature type="domain" description="RING-type" evidence="4">
    <location>
        <begin position="202"/>
        <end position="246"/>
    </location>
</feature>
<dbReference type="CDD" id="cd16448">
    <property type="entry name" value="RING-H2"/>
    <property type="match status" value="1"/>
</dbReference>
<dbReference type="InterPro" id="IPR013083">
    <property type="entry name" value="Znf_RING/FYVE/PHD"/>
</dbReference>
<name>A0AAD3CYT2_9STRA</name>
<keyword evidence="3" id="KW-0472">Membrane</keyword>
<dbReference type="GO" id="GO:0008270">
    <property type="term" value="F:zinc ion binding"/>
    <property type="evidence" value="ECO:0007669"/>
    <property type="project" value="UniProtKB-KW"/>
</dbReference>
<keyword evidence="6" id="KW-1185">Reference proteome</keyword>
<accession>A0AAD3CYT2</accession>
<comment type="caution">
    <text evidence="5">The sequence shown here is derived from an EMBL/GenBank/DDBJ whole genome shotgun (WGS) entry which is preliminary data.</text>
</comment>
<dbReference type="Gene3D" id="3.30.40.10">
    <property type="entry name" value="Zinc/RING finger domain, C3HC4 (zinc finger)"/>
    <property type="match status" value="1"/>
</dbReference>
<feature type="compositionally biased region" description="Polar residues" evidence="2">
    <location>
        <begin position="55"/>
        <end position="70"/>
    </location>
</feature>
<feature type="transmembrane region" description="Helical" evidence="3">
    <location>
        <begin position="6"/>
        <end position="27"/>
    </location>
</feature>
<dbReference type="PROSITE" id="PS50089">
    <property type="entry name" value="ZF_RING_2"/>
    <property type="match status" value="1"/>
</dbReference>
<feature type="compositionally biased region" description="Polar residues" evidence="2">
    <location>
        <begin position="139"/>
        <end position="155"/>
    </location>
</feature>
<keyword evidence="1" id="KW-0862">Zinc</keyword>
<feature type="region of interest" description="Disordered" evidence="2">
    <location>
        <begin position="55"/>
        <end position="89"/>
    </location>
</feature>
<dbReference type="Proteomes" id="UP001054902">
    <property type="component" value="Unassembled WGS sequence"/>
</dbReference>
<sequence length="272" mass="30790">MDKEQAAALTVVIVAFVIIAIGIVIIIRTKRRETKENAEKAKQLELDPPLHTITLSSSNFTGRTERSPNTGEDAEGEGPQILNTISSGDENEAEDVWKLREDDRRDYIMSRILHDSVDTKICNVLDLPHVAELSRRGSVISSTSIEEQKTQSSEMGLSKSDDIEVGHTHKQRSKQSLYATDASTLSAPATLEAAQNYTHHICSICNEEYRHGDKICWSRNENCVHAFHLECKIQYLLNTDECILCRHDFLRKHISEMGDERCFIRDDSLHIE</sequence>
<dbReference type="SUPFAM" id="SSF57850">
    <property type="entry name" value="RING/U-box"/>
    <property type="match status" value="1"/>
</dbReference>
<organism evidence="5 6">
    <name type="scientific">Chaetoceros tenuissimus</name>
    <dbReference type="NCBI Taxonomy" id="426638"/>
    <lineage>
        <taxon>Eukaryota</taxon>
        <taxon>Sar</taxon>
        <taxon>Stramenopiles</taxon>
        <taxon>Ochrophyta</taxon>
        <taxon>Bacillariophyta</taxon>
        <taxon>Coscinodiscophyceae</taxon>
        <taxon>Chaetocerotophycidae</taxon>
        <taxon>Chaetocerotales</taxon>
        <taxon>Chaetocerotaceae</taxon>
        <taxon>Chaetoceros</taxon>
    </lineage>
</organism>
<keyword evidence="1" id="KW-0479">Metal-binding</keyword>
<feature type="region of interest" description="Disordered" evidence="2">
    <location>
        <begin position="139"/>
        <end position="160"/>
    </location>
</feature>
<evidence type="ECO:0000256" key="2">
    <source>
        <dbReference type="SAM" id="MobiDB-lite"/>
    </source>
</evidence>
<keyword evidence="1" id="KW-0863">Zinc-finger</keyword>
<keyword evidence="3" id="KW-0812">Transmembrane</keyword>
<reference evidence="5 6" key="1">
    <citation type="journal article" date="2021" name="Sci. Rep.">
        <title>The genome of the diatom Chaetoceros tenuissimus carries an ancient integrated fragment of an extant virus.</title>
        <authorList>
            <person name="Hongo Y."/>
            <person name="Kimura K."/>
            <person name="Takaki Y."/>
            <person name="Yoshida Y."/>
            <person name="Baba S."/>
            <person name="Kobayashi G."/>
            <person name="Nagasaki K."/>
            <person name="Hano T."/>
            <person name="Tomaru Y."/>
        </authorList>
    </citation>
    <scope>NUCLEOTIDE SEQUENCE [LARGE SCALE GENOMIC DNA]</scope>
    <source>
        <strain evidence="5 6">NIES-3715</strain>
    </source>
</reference>
<evidence type="ECO:0000256" key="1">
    <source>
        <dbReference type="PROSITE-ProRule" id="PRU00175"/>
    </source>
</evidence>
<gene>
    <name evidence="5" type="ORF">CTEN210_11193</name>
</gene>